<protein>
    <submittedName>
        <fullName evidence="1">Propionate CoA-transferase</fullName>
    </submittedName>
</protein>
<dbReference type="Pfam" id="PF01144">
    <property type="entry name" value="CoA_trans"/>
    <property type="match status" value="1"/>
</dbReference>
<dbReference type="PANTHER" id="PTHR43293:SF1">
    <property type="entry name" value="ACETATE COA-TRANSFERASE YDIF"/>
    <property type="match status" value="1"/>
</dbReference>
<dbReference type="RefSeq" id="WP_121242035.1">
    <property type="nucleotide sequence ID" value="NZ_BHVV01000008.1"/>
</dbReference>
<dbReference type="InterPro" id="IPR037171">
    <property type="entry name" value="NagB/RpiA_transferase-like"/>
</dbReference>
<accession>A0A497XH29</accession>
<evidence type="ECO:0000313" key="2">
    <source>
        <dbReference type="Proteomes" id="UP000268908"/>
    </source>
</evidence>
<dbReference type="OrthoDB" id="9805230at2"/>
<dbReference type="PANTHER" id="PTHR43293">
    <property type="entry name" value="ACETATE COA-TRANSFERASE YDIF"/>
    <property type="match status" value="1"/>
</dbReference>
<comment type="caution">
    <text evidence="1">The sequence shown here is derived from an EMBL/GenBank/DDBJ whole genome shotgun (WGS) entry which is preliminary data.</text>
</comment>
<keyword evidence="2" id="KW-1185">Reference proteome</keyword>
<dbReference type="EMBL" id="RCCI01000005">
    <property type="protein sequence ID" value="RLJ65297.1"/>
    <property type="molecule type" value="Genomic_DNA"/>
</dbReference>
<dbReference type="Proteomes" id="UP000268908">
    <property type="component" value="Unassembled WGS sequence"/>
</dbReference>
<name>A0A497XH29_9PROT</name>
<organism evidence="1 2">
    <name type="scientific">Sulfurisoma sediminicola</name>
    <dbReference type="NCBI Taxonomy" id="1381557"/>
    <lineage>
        <taxon>Bacteria</taxon>
        <taxon>Pseudomonadati</taxon>
        <taxon>Pseudomonadota</taxon>
        <taxon>Betaproteobacteria</taxon>
        <taxon>Nitrosomonadales</taxon>
        <taxon>Sterolibacteriaceae</taxon>
        <taxon>Sulfurisoma</taxon>
    </lineage>
</organism>
<keyword evidence="1" id="KW-0808">Transferase</keyword>
<dbReference type="GO" id="GO:0008410">
    <property type="term" value="F:CoA-transferase activity"/>
    <property type="evidence" value="ECO:0007669"/>
    <property type="project" value="InterPro"/>
</dbReference>
<dbReference type="SUPFAM" id="SSF100950">
    <property type="entry name" value="NagB/RpiA/CoA transferase-like"/>
    <property type="match status" value="2"/>
</dbReference>
<dbReference type="AlphaFoldDB" id="A0A497XH29"/>
<dbReference type="Gene3D" id="3.40.1080.10">
    <property type="entry name" value="Glutaconate Coenzyme A-transferase"/>
    <property type="match status" value="2"/>
</dbReference>
<dbReference type="InterPro" id="IPR004165">
    <property type="entry name" value="CoA_trans_fam_I"/>
</dbReference>
<sequence length="666" mass="72545">MPDHPANALRAADSGKVVSARDAVRLIRDGDTVATCGFVGIGFAENLAVALEQRFLESREQDEHGIGHPRDLTLVYAAGQGDGKERGLNHFGHDGLVARVIGGHWGLVPKLQQLAVSNRIEAWNLPQGVISHLFRDIAAGKPGTLTRVGLGTFVDPRFGGGKLNERTTADLVRVMEIDGEEYLFYKAFPIHVALIRGTTADPDGNITMEKEALTLESQAAAMAAKNSGGIVIVQVERVAERNTLNSRQVKVPGMLVDCVVVAEKPEYHMQTFREQYNPAFSGEIRVPMSAIAPMAMSERKIIARRAALELRANAVVNLGIGMPEGIAAVAAEEHIIDLLTMTAEPGVVGGIPAGGLDFGAATNTQAIIDQPSQFDFYDGGGLDLAFLGLAQADREGNLNVSKFGPRLAGAGGFINISQNAKKVVFVGTFTTGNLEVAIAGGRLRIVDEGRGVKFVNEVEHRTFSGAEAVRRNKPVLYITERCVFRLIPEGLELIEIAPGIDLRRDILERMEFTPIMRGEPTLMDGRIFTDEPMGIRAGMLEMPLAERLAYDAAKNVFFVNFEGLSIRSRDDIEHIRQAVDSRLVPVGHKVYAIVNYDRFSIAPELVDEYIAMVKGIVDRHYHDVTRYTSSTFLRMKLGEALSRSQVPPHIYDSAGEAERHLGDALP</sequence>
<reference evidence="1 2" key="1">
    <citation type="submission" date="2018-10" db="EMBL/GenBank/DDBJ databases">
        <title>Genomic Encyclopedia of Type Strains, Phase IV (KMG-IV): sequencing the most valuable type-strain genomes for metagenomic binning, comparative biology and taxonomic classification.</title>
        <authorList>
            <person name="Goeker M."/>
        </authorList>
    </citation>
    <scope>NUCLEOTIDE SEQUENCE [LARGE SCALE GENOMIC DNA]</scope>
    <source>
        <strain evidence="1 2">DSM 26916</strain>
    </source>
</reference>
<evidence type="ECO:0000313" key="1">
    <source>
        <dbReference type="EMBL" id="RLJ65297.1"/>
    </source>
</evidence>
<proteinExistence type="predicted"/>
<gene>
    <name evidence="1" type="ORF">DFR35_1956</name>
</gene>
<dbReference type="SMART" id="SM00882">
    <property type="entry name" value="CoA_trans"/>
    <property type="match status" value="2"/>
</dbReference>